<name>A0A840I113_9PROT</name>
<keyword evidence="2" id="KW-1185">Reference proteome</keyword>
<reference evidence="1 2" key="1">
    <citation type="submission" date="2020-08" db="EMBL/GenBank/DDBJ databases">
        <title>Genomic Encyclopedia of Type Strains, Phase IV (KMG-IV): sequencing the most valuable type-strain genomes for metagenomic binning, comparative biology and taxonomic classification.</title>
        <authorList>
            <person name="Goeker M."/>
        </authorList>
    </citation>
    <scope>NUCLEOTIDE SEQUENCE [LARGE SCALE GENOMIC DNA]</scope>
    <source>
        <strain evidence="1 2">DSM 102850</strain>
    </source>
</reference>
<dbReference type="AlphaFoldDB" id="A0A840I113"/>
<dbReference type="EMBL" id="JACHOB010000001">
    <property type="protein sequence ID" value="MBB4658519.1"/>
    <property type="molecule type" value="Genomic_DNA"/>
</dbReference>
<evidence type="ECO:0000313" key="2">
    <source>
        <dbReference type="Proteomes" id="UP000563524"/>
    </source>
</evidence>
<protein>
    <submittedName>
        <fullName evidence="1">Uncharacterized protein (DUF2336 family)</fullName>
    </submittedName>
</protein>
<dbReference type="Proteomes" id="UP000563524">
    <property type="component" value="Unassembled WGS sequence"/>
</dbReference>
<evidence type="ECO:0000313" key="1">
    <source>
        <dbReference type="EMBL" id="MBB4658519.1"/>
    </source>
</evidence>
<accession>A0A840I113</accession>
<comment type="caution">
    <text evidence="1">The sequence shown here is derived from an EMBL/GenBank/DDBJ whole genome shotgun (WGS) entry which is preliminary data.</text>
</comment>
<sequence>MQPAAQTNENAAGTLASSGTQPELVRRLVDVLSLPAGRQTQNERAFVADVLASLMATADIGLRREVAERMTAVGSPPGILLRRLLHDQIDVAEPLLTRLKEIGEPLLVEVAGQTAEHRSLIAKRDDLTPAVAEALLDWDEGPVIAAILRRTEVALSPERIEQLLFKSRHDAEVRTLLLARPELQSGHGFTMFWWASTPQRQRILSRFAIDRTVIQDTLQPMYRAVFTAEAPDPVVKRLLHLIDRRHRPRGRNGETVTMDVVEKTLTVARAVPTGELCEAVGLLAGISTDCATRVMLDGGGEPFSILAKSIGVSRGAFTQILEGAAGLPKDGTGPEFDAERREHLVATFDTIARDYARTVLRYWDWRPDAEGFGTAESASGDDGGYFGAV</sequence>
<proteinExistence type="predicted"/>
<organism evidence="1 2">
    <name type="scientific">Parvularcula dongshanensis</name>
    <dbReference type="NCBI Taxonomy" id="1173995"/>
    <lineage>
        <taxon>Bacteria</taxon>
        <taxon>Pseudomonadati</taxon>
        <taxon>Pseudomonadota</taxon>
        <taxon>Alphaproteobacteria</taxon>
        <taxon>Parvularculales</taxon>
        <taxon>Parvularculaceae</taxon>
        <taxon>Parvularcula</taxon>
    </lineage>
</organism>
<dbReference type="Pfam" id="PF10098">
    <property type="entry name" value="DUF2336"/>
    <property type="match status" value="1"/>
</dbReference>
<dbReference type="InterPro" id="IPR019285">
    <property type="entry name" value="DUF2336"/>
</dbReference>
<gene>
    <name evidence="1" type="ORF">GGQ59_001019</name>
</gene>
<dbReference type="RefSeq" id="WP_183816409.1">
    <property type="nucleotide sequence ID" value="NZ_JACHOB010000001.1"/>
</dbReference>